<dbReference type="CTD" id="20209565"/>
<dbReference type="InterPro" id="IPR036056">
    <property type="entry name" value="Fibrinogen-like_C"/>
</dbReference>
<dbReference type="Gene3D" id="3.90.215.10">
    <property type="entry name" value="Gamma Fibrinogen, chain A, domain 1"/>
    <property type="match status" value="1"/>
</dbReference>
<dbReference type="EMBL" id="AMQM01010011">
    <property type="status" value="NOT_ANNOTATED_CDS"/>
    <property type="molecule type" value="Genomic_DNA"/>
</dbReference>
<dbReference type="SUPFAM" id="SSF56496">
    <property type="entry name" value="Fibrinogen C-terminal domain-like"/>
    <property type="match status" value="1"/>
</dbReference>
<keyword evidence="4" id="KW-1185">Reference proteome</keyword>
<dbReference type="Proteomes" id="UP000015101">
    <property type="component" value="Unassembled WGS sequence"/>
</dbReference>
<dbReference type="EnsemblMetazoa" id="HelroT184427">
    <property type="protein sequence ID" value="HelroP184427"/>
    <property type="gene ID" value="HelroG184427"/>
</dbReference>
<dbReference type="RefSeq" id="XP_009024451.1">
    <property type="nucleotide sequence ID" value="XM_009026203.1"/>
</dbReference>
<dbReference type="GeneID" id="20209565"/>
<gene>
    <name evidence="3" type="primary">20209565</name>
    <name evidence="2" type="ORF">HELRODRAFT_184427</name>
</gene>
<evidence type="ECO:0000313" key="3">
    <source>
        <dbReference type="EnsemblMetazoa" id="HelroP184427"/>
    </source>
</evidence>
<reference evidence="3" key="3">
    <citation type="submission" date="2015-06" db="UniProtKB">
        <authorList>
            <consortium name="EnsemblMetazoa"/>
        </authorList>
    </citation>
    <scope>IDENTIFICATION</scope>
</reference>
<name>T1FL66_HELRO</name>
<evidence type="ECO:0000313" key="2">
    <source>
        <dbReference type="EMBL" id="ESN97451.1"/>
    </source>
</evidence>
<dbReference type="InterPro" id="IPR002181">
    <property type="entry name" value="Fibrinogen_a/b/g_C_dom"/>
</dbReference>
<dbReference type="HOGENOM" id="CLU_2229804_0_0_1"/>
<reference evidence="2 4" key="2">
    <citation type="journal article" date="2013" name="Nature">
        <title>Insights into bilaterian evolution from three spiralian genomes.</title>
        <authorList>
            <person name="Simakov O."/>
            <person name="Marletaz F."/>
            <person name="Cho S.J."/>
            <person name="Edsinger-Gonzales E."/>
            <person name="Havlak P."/>
            <person name="Hellsten U."/>
            <person name="Kuo D.H."/>
            <person name="Larsson T."/>
            <person name="Lv J."/>
            <person name="Arendt D."/>
            <person name="Savage R."/>
            <person name="Osoegawa K."/>
            <person name="de Jong P."/>
            <person name="Grimwood J."/>
            <person name="Chapman J.A."/>
            <person name="Shapiro H."/>
            <person name="Aerts A."/>
            <person name="Otillar R.P."/>
            <person name="Terry A.Y."/>
            <person name="Boore J.L."/>
            <person name="Grigoriev I.V."/>
            <person name="Lindberg D.R."/>
            <person name="Seaver E.C."/>
            <person name="Weisblat D.A."/>
            <person name="Putnam N.H."/>
            <person name="Rokhsar D.S."/>
        </authorList>
    </citation>
    <scope>NUCLEOTIDE SEQUENCE</scope>
</reference>
<proteinExistence type="predicted"/>
<dbReference type="InParanoid" id="T1FL66"/>
<evidence type="ECO:0000259" key="1">
    <source>
        <dbReference type="Pfam" id="PF00147"/>
    </source>
</evidence>
<dbReference type="InterPro" id="IPR014716">
    <property type="entry name" value="Fibrinogen_a/b/g_C_1"/>
</dbReference>
<dbReference type="EMBL" id="KB097373">
    <property type="protein sequence ID" value="ESN97451.1"/>
    <property type="molecule type" value="Genomic_DNA"/>
</dbReference>
<organism evidence="3 4">
    <name type="scientific">Helobdella robusta</name>
    <name type="common">Californian leech</name>
    <dbReference type="NCBI Taxonomy" id="6412"/>
    <lineage>
        <taxon>Eukaryota</taxon>
        <taxon>Metazoa</taxon>
        <taxon>Spiralia</taxon>
        <taxon>Lophotrochozoa</taxon>
        <taxon>Annelida</taxon>
        <taxon>Clitellata</taxon>
        <taxon>Hirudinea</taxon>
        <taxon>Rhynchobdellida</taxon>
        <taxon>Glossiphoniidae</taxon>
        <taxon>Helobdella</taxon>
    </lineage>
</organism>
<dbReference type="Pfam" id="PF00147">
    <property type="entry name" value="Fibrinogen_C"/>
    <property type="match status" value="1"/>
</dbReference>
<protein>
    <recommendedName>
        <fullName evidence="1">Fibrinogen C-terminal domain-containing protein</fullName>
    </recommendedName>
</protein>
<sequence length="106" mass="11855">MIRPCQYQTFFIKMILSNLANSLNLTLSKSCNFPFTFNGGLFYSCSNSLPGINNPCALYIAANETILLDIPTFANSTPVTSVNGWIVIQQRIDGSQSFNLSWNEYK</sequence>
<evidence type="ECO:0000313" key="4">
    <source>
        <dbReference type="Proteomes" id="UP000015101"/>
    </source>
</evidence>
<feature type="domain" description="Fibrinogen C-terminal" evidence="1">
    <location>
        <begin position="80"/>
        <end position="106"/>
    </location>
</feature>
<accession>T1FL66</accession>
<reference evidence="4" key="1">
    <citation type="submission" date="2012-12" db="EMBL/GenBank/DDBJ databases">
        <authorList>
            <person name="Hellsten U."/>
            <person name="Grimwood J."/>
            <person name="Chapman J.A."/>
            <person name="Shapiro H."/>
            <person name="Aerts A."/>
            <person name="Otillar R.P."/>
            <person name="Terry A.Y."/>
            <person name="Boore J.L."/>
            <person name="Simakov O."/>
            <person name="Marletaz F."/>
            <person name="Cho S.-J."/>
            <person name="Edsinger-Gonzales E."/>
            <person name="Havlak P."/>
            <person name="Kuo D.-H."/>
            <person name="Larsson T."/>
            <person name="Lv J."/>
            <person name="Arendt D."/>
            <person name="Savage R."/>
            <person name="Osoegawa K."/>
            <person name="de Jong P."/>
            <person name="Lindberg D.R."/>
            <person name="Seaver E.C."/>
            <person name="Weisblat D.A."/>
            <person name="Putnam N.H."/>
            <person name="Grigoriev I.V."/>
            <person name="Rokhsar D.S."/>
        </authorList>
    </citation>
    <scope>NUCLEOTIDE SEQUENCE</scope>
</reference>
<dbReference type="KEGG" id="hro:HELRODRAFT_184427"/>
<dbReference type="AlphaFoldDB" id="T1FL66"/>